<proteinExistence type="predicted"/>
<evidence type="ECO:0000313" key="2">
    <source>
        <dbReference type="Proteomes" id="UP000588111"/>
    </source>
</evidence>
<sequence>MLRCALQELTGEWTPDKWDYWLQCAREAGSLAPDELALARQGMMTGHCNDKAVFVTAVDSKHLQATFQQLAEKLQAQFPQADISLQIDGSIMQADDKTPERRQQKRHIQARAVAESRLLNTPVMQYLTERGEGKMGKVQLY</sequence>
<protein>
    <recommendedName>
        <fullName evidence="3">DNA polymerase III subunit gamma/tau</fullName>
    </recommendedName>
</protein>
<comment type="caution">
    <text evidence="1">The sequence shown here is derived from an EMBL/GenBank/DDBJ whole genome shotgun (WGS) entry which is preliminary data.</text>
</comment>
<name>A0A839T8Z8_9GAMM</name>
<organism evidence="1 2">
    <name type="scientific">Psychrobacter luti</name>
    <dbReference type="NCBI Taxonomy" id="198481"/>
    <lineage>
        <taxon>Bacteria</taxon>
        <taxon>Pseudomonadati</taxon>
        <taxon>Pseudomonadota</taxon>
        <taxon>Gammaproteobacteria</taxon>
        <taxon>Moraxellales</taxon>
        <taxon>Moraxellaceae</taxon>
        <taxon>Psychrobacter</taxon>
    </lineage>
</organism>
<dbReference type="EMBL" id="JACHXL010000001">
    <property type="protein sequence ID" value="MBB3105911.1"/>
    <property type="molecule type" value="Genomic_DNA"/>
</dbReference>
<accession>A0A839T8Z8</accession>
<reference evidence="1 2" key="1">
    <citation type="submission" date="2020-08" db="EMBL/GenBank/DDBJ databases">
        <title>Genomic Encyclopedia of Type Strains, Phase III (KMG-III): the genomes of soil and plant-associated and newly described type strains.</title>
        <authorList>
            <person name="Whitman W."/>
        </authorList>
    </citation>
    <scope>NUCLEOTIDE SEQUENCE [LARGE SCALE GENOMIC DNA]</scope>
    <source>
        <strain evidence="1 2">CECT 5885</strain>
    </source>
</reference>
<gene>
    <name evidence="1" type="ORF">FHS24_000402</name>
</gene>
<keyword evidence="2" id="KW-1185">Reference proteome</keyword>
<evidence type="ECO:0000313" key="1">
    <source>
        <dbReference type="EMBL" id="MBB3105911.1"/>
    </source>
</evidence>
<evidence type="ECO:0008006" key="3">
    <source>
        <dbReference type="Google" id="ProtNLM"/>
    </source>
</evidence>
<dbReference type="AlphaFoldDB" id="A0A839T8Z8"/>
<dbReference type="Proteomes" id="UP000588111">
    <property type="component" value="Unassembled WGS sequence"/>
</dbReference>